<evidence type="ECO:0000313" key="2">
    <source>
        <dbReference type="Proteomes" id="UP001059041"/>
    </source>
</evidence>
<feature type="non-terminal residue" evidence="1">
    <location>
        <position position="158"/>
    </location>
</feature>
<proteinExistence type="predicted"/>
<protein>
    <submittedName>
        <fullName evidence="1">Uncharacterized protein</fullName>
    </submittedName>
</protein>
<organism evidence="1 2">
    <name type="scientific">Triplophysa rosa</name>
    <name type="common">Cave loach</name>
    <dbReference type="NCBI Taxonomy" id="992332"/>
    <lineage>
        <taxon>Eukaryota</taxon>
        <taxon>Metazoa</taxon>
        <taxon>Chordata</taxon>
        <taxon>Craniata</taxon>
        <taxon>Vertebrata</taxon>
        <taxon>Euteleostomi</taxon>
        <taxon>Actinopterygii</taxon>
        <taxon>Neopterygii</taxon>
        <taxon>Teleostei</taxon>
        <taxon>Ostariophysi</taxon>
        <taxon>Cypriniformes</taxon>
        <taxon>Nemacheilidae</taxon>
        <taxon>Triplophysa</taxon>
    </lineage>
</organism>
<gene>
    <name evidence="1" type="ORF">IRJ41_018018</name>
</gene>
<comment type="caution">
    <text evidence="1">The sequence shown here is derived from an EMBL/GenBank/DDBJ whole genome shotgun (WGS) entry which is preliminary data.</text>
</comment>
<sequence>CHHAFPSLFRLPLSTDFKYGKPLPPPAYRQNRSRRCLVPAVSAVEICILIWQTIACKFPHLSDISGQALHHFMVSPWSLPWPEVIARLGSCQASPEGPQCLRVAVLSKGVMERDVVSAPLLGLGMDVVSAGHVYILQGSEHSQGTVLRLFTHLCDGAV</sequence>
<reference evidence="1" key="1">
    <citation type="submission" date="2021-02" db="EMBL/GenBank/DDBJ databases">
        <title>Comparative genomics reveals that relaxation of natural selection precedes convergent phenotypic evolution of cavefish.</title>
        <authorList>
            <person name="Peng Z."/>
        </authorList>
    </citation>
    <scope>NUCLEOTIDE SEQUENCE</scope>
    <source>
        <tissue evidence="1">Muscle</tissue>
    </source>
</reference>
<evidence type="ECO:0000313" key="1">
    <source>
        <dbReference type="EMBL" id="KAI7796199.1"/>
    </source>
</evidence>
<keyword evidence="2" id="KW-1185">Reference proteome</keyword>
<dbReference type="EMBL" id="JAFHDT010000019">
    <property type="protein sequence ID" value="KAI7796199.1"/>
    <property type="molecule type" value="Genomic_DNA"/>
</dbReference>
<dbReference type="Proteomes" id="UP001059041">
    <property type="component" value="Linkage Group LG19"/>
</dbReference>
<accession>A0A9W7TFX0</accession>
<dbReference type="AlphaFoldDB" id="A0A9W7TFX0"/>
<name>A0A9W7TFX0_TRIRA</name>